<dbReference type="EMBL" id="JARBHB010000004">
    <property type="protein sequence ID" value="KAJ8884956.1"/>
    <property type="molecule type" value="Genomic_DNA"/>
</dbReference>
<accession>A0ABQ9HKR9</accession>
<protein>
    <submittedName>
        <fullName evidence="1">Uncharacterized protein</fullName>
    </submittedName>
</protein>
<evidence type="ECO:0000313" key="1">
    <source>
        <dbReference type="EMBL" id="KAJ8884956.1"/>
    </source>
</evidence>
<evidence type="ECO:0000313" key="2">
    <source>
        <dbReference type="Proteomes" id="UP001159363"/>
    </source>
</evidence>
<proteinExistence type="predicted"/>
<keyword evidence="2" id="KW-1185">Reference proteome</keyword>
<dbReference type="Proteomes" id="UP001159363">
    <property type="component" value="Chromosome X"/>
</dbReference>
<comment type="caution">
    <text evidence="1">The sequence shown here is derived from an EMBL/GenBank/DDBJ whole genome shotgun (WGS) entry which is preliminary data.</text>
</comment>
<reference evidence="1 2" key="1">
    <citation type="submission" date="2023-02" db="EMBL/GenBank/DDBJ databases">
        <title>LHISI_Scaffold_Assembly.</title>
        <authorList>
            <person name="Stuart O.P."/>
            <person name="Cleave R."/>
            <person name="Magrath M.J.L."/>
            <person name="Mikheyev A.S."/>
        </authorList>
    </citation>
    <scope>NUCLEOTIDE SEQUENCE [LARGE SCALE GENOMIC DNA]</scope>
    <source>
        <strain evidence="1">Daus_M_001</strain>
        <tissue evidence="1">Leg muscle</tissue>
    </source>
</reference>
<sequence>MLLGKRRHCGCFITLRSVSRKAYVYMRNKVGLQLPGLSTIRKWTINLRFRSGTETEVLTALVALSKIMNEIERLAILSFDETNVDSRLCYDQMRIKYLGRIQMYNNYGSGTGFKVETAYIFMTLIKTDKIAAFEVISELEKISFSVLAFARCMGGSNIGLWKERNIYSSNKMFENPHSTNPLPCGTVVRKDHMQAIIENTELKLFSKLTPLRVQLKGNTHQEEKFAVQWFSHHTATRLVLNYPEQLEFVPVPIDQTLLGSELPLLQGACVESDGVRQKPNLTSQMFAELILNATENKDEEKEEVQEKDVVMPLTRSWEETEALRYIAGYFVHASKDERLKKIEGA</sequence>
<name>A0ABQ9HKR9_9NEOP</name>
<gene>
    <name evidence="1" type="ORF">PR048_011152</name>
</gene>
<organism evidence="1 2">
    <name type="scientific">Dryococelus australis</name>
    <dbReference type="NCBI Taxonomy" id="614101"/>
    <lineage>
        <taxon>Eukaryota</taxon>
        <taxon>Metazoa</taxon>
        <taxon>Ecdysozoa</taxon>
        <taxon>Arthropoda</taxon>
        <taxon>Hexapoda</taxon>
        <taxon>Insecta</taxon>
        <taxon>Pterygota</taxon>
        <taxon>Neoptera</taxon>
        <taxon>Polyneoptera</taxon>
        <taxon>Phasmatodea</taxon>
        <taxon>Verophasmatodea</taxon>
        <taxon>Anareolatae</taxon>
        <taxon>Phasmatidae</taxon>
        <taxon>Eurycanthinae</taxon>
        <taxon>Dryococelus</taxon>
    </lineage>
</organism>